<reference evidence="2" key="1">
    <citation type="submission" date="2018-11" db="EMBL/GenBank/DDBJ databases">
        <title>Chitinophaga lutea sp.nov., isolate from arsenic contaminated soil.</title>
        <authorList>
            <person name="Zong Y."/>
        </authorList>
    </citation>
    <scope>NUCLEOTIDE SEQUENCE [LARGE SCALE GENOMIC DNA]</scope>
    <source>
        <strain evidence="2">YLT18</strain>
    </source>
</reference>
<name>A0A3N4MAW7_9BACT</name>
<protein>
    <submittedName>
        <fullName evidence="1">Uncharacterized protein</fullName>
    </submittedName>
</protein>
<evidence type="ECO:0000313" key="2">
    <source>
        <dbReference type="Proteomes" id="UP000279089"/>
    </source>
</evidence>
<accession>A0A3N4MAW7</accession>
<dbReference type="RefSeq" id="WP_120517157.1">
    <property type="nucleotide sequence ID" value="NZ_QXZY01000008.1"/>
</dbReference>
<keyword evidence="2" id="KW-1185">Reference proteome</keyword>
<dbReference type="EMBL" id="RMBX01000007">
    <property type="protein sequence ID" value="RPD40525.1"/>
    <property type="molecule type" value="Genomic_DNA"/>
</dbReference>
<organism evidence="1 2">
    <name type="scientific">Chitinophaga barathri</name>
    <dbReference type="NCBI Taxonomy" id="1647451"/>
    <lineage>
        <taxon>Bacteria</taxon>
        <taxon>Pseudomonadati</taxon>
        <taxon>Bacteroidota</taxon>
        <taxon>Chitinophagia</taxon>
        <taxon>Chitinophagales</taxon>
        <taxon>Chitinophagaceae</taxon>
        <taxon>Chitinophaga</taxon>
    </lineage>
</organism>
<dbReference type="AlphaFoldDB" id="A0A3N4MAW7"/>
<gene>
    <name evidence="1" type="ORF">EG028_14565</name>
</gene>
<dbReference type="Proteomes" id="UP000279089">
    <property type="component" value="Unassembled WGS sequence"/>
</dbReference>
<dbReference type="OrthoDB" id="672828at2"/>
<comment type="caution">
    <text evidence="1">The sequence shown here is derived from an EMBL/GenBank/DDBJ whole genome shotgun (WGS) entry which is preliminary data.</text>
</comment>
<sequence length="293" mass="33823">MSAIAINTNYVNLNSRLAVGQEGIFSIESTDLKLPIVEGDDLLFLNKHTGDDLEFSSLGLVTKSVGRELKPPQSTNRKIKPKPQPPKYLHKFEYKIESRLEKNNLLSELEYSLPFVDNHNKPAVHFFQQYRNIPSTEFETIVNGWVYATRTVFGKLVNALPRQNRLEFALHAMDRFQTIDLSSINILIGLNFLFEYIEKRVLSRGRILIATDKLLHSHFKDQIPPNEVAFIDPDTEVKLNISAQAALFQKLFELEGQHTIETFLEKTVRENPEIEARFQKIFKRRSWPIDLGK</sequence>
<proteinExistence type="predicted"/>
<evidence type="ECO:0000313" key="1">
    <source>
        <dbReference type="EMBL" id="RPD40525.1"/>
    </source>
</evidence>